<feature type="region of interest" description="Disordered" evidence="5">
    <location>
        <begin position="647"/>
        <end position="713"/>
    </location>
</feature>
<dbReference type="Pfam" id="PF08167">
    <property type="entry name" value="RIX1"/>
    <property type="match status" value="1"/>
</dbReference>
<dbReference type="OMA" id="WCTRINS"/>
<evidence type="ECO:0000256" key="3">
    <source>
        <dbReference type="ARBA" id="ARBA00021502"/>
    </source>
</evidence>
<feature type="region of interest" description="Disordered" evidence="5">
    <location>
        <begin position="554"/>
        <end position="615"/>
    </location>
</feature>
<dbReference type="InParanoid" id="A0A168T6M1"/>
<feature type="compositionally biased region" description="Polar residues" evidence="5">
    <location>
        <begin position="568"/>
        <end position="593"/>
    </location>
</feature>
<feature type="region of interest" description="Disordered" evidence="5">
    <location>
        <begin position="521"/>
        <end position="541"/>
    </location>
</feature>
<dbReference type="SUPFAM" id="SSF48371">
    <property type="entry name" value="ARM repeat"/>
    <property type="match status" value="1"/>
</dbReference>
<feature type="compositionally biased region" description="Acidic residues" evidence="5">
    <location>
        <begin position="704"/>
        <end position="713"/>
    </location>
</feature>
<evidence type="ECO:0000313" key="8">
    <source>
        <dbReference type="Proteomes" id="UP000078561"/>
    </source>
</evidence>
<dbReference type="STRING" id="4829.A0A168T6M1"/>
<name>A0A168T6M1_ABSGL</name>
<evidence type="ECO:0000256" key="1">
    <source>
        <dbReference type="ARBA" id="ARBA00004123"/>
    </source>
</evidence>
<keyword evidence="4" id="KW-0539">Nucleus</keyword>
<dbReference type="PANTHER" id="PTHR34105:SF1">
    <property type="entry name" value="PROLINE-, GLUTAMIC ACID- AND LEUCINE-RICH PROTEIN 1"/>
    <property type="match status" value="1"/>
</dbReference>
<dbReference type="GO" id="GO:0005634">
    <property type="term" value="C:nucleus"/>
    <property type="evidence" value="ECO:0007669"/>
    <property type="project" value="UniProtKB-SubCell"/>
</dbReference>
<feature type="domain" description="Pre-rRNA-processing protein RIX1 N-terminal" evidence="6">
    <location>
        <begin position="10"/>
        <end position="195"/>
    </location>
</feature>
<dbReference type="PANTHER" id="PTHR34105">
    <property type="entry name" value="PROLINE-, GLUTAMIC ACID- AND LEUCINE-RICH PROTEIN 1"/>
    <property type="match status" value="1"/>
</dbReference>
<dbReference type="GO" id="GO:0006364">
    <property type="term" value="P:rRNA processing"/>
    <property type="evidence" value="ECO:0007669"/>
    <property type="project" value="TreeGrafter"/>
</dbReference>
<dbReference type="FunCoup" id="A0A168T6M1">
    <property type="interactions" value="218"/>
</dbReference>
<keyword evidence="8" id="KW-1185">Reference proteome</keyword>
<protein>
    <recommendedName>
        <fullName evidence="3">Pre-rRNA-processing protein RIX1</fullName>
    </recommendedName>
</protein>
<evidence type="ECO:0000313" key="7">
    <source>
        <dbReference type="EMBL" id="SAM09565.1"/>
    </source>
</evidence>
<comment type="similarity">
    <text evidence="2">Belongs to the RIX1/PELP1 family.</text>
</comment>
<dbReference type="InterPro" id="IPR016024">
    <property type="entry name" value="ARM-type_fold"/>
</dbReference>
<comment type="subcellular location">
    <subcellularLocation>
        <location evidence="1">Nucleus</location>
    </subcellularLocation>
</comment>
<dbReference type="OrthoDB" id="20900at2759"/>
<sequence>MSTTHDMLAQLISYYLNDDALVHLHLPHVMNVILTRSLLKDQKEESEETTTVRRKWTIRLNALMQSKQPTARWSAIVLIKLTCEQSPSLLFGHIRSWAGQLMGIVGKPATVVSHKAAIETLSYFFSYTRNKPELQREITIPSLPRFNQLILGLAKDEALLPVVLTALKSNIIHFPSQSRHIADQCTKLCLASLEGKVNTDKETIIAACQCLASLHHVTGKSSCSDQWKDTMLHLIGSVHGCLNRLFDTIDEELELSELPPSYPLPDVSPDPIEAFPILLRRIRSLNQAIITCLGSHTLTVVSVPVVQLIDLACRVYNVFEGSLFGYVFAESVCKPMVTSIMEDLHVTEQKVTDMAPTEVKNKSMKRKRDGLTNSDALANAGHSTQGPHDIQMSALDSLQDLLQCYGSAMDLHSRNTIDAKVISRLLSSAQNAVTSESELVVKEKLYQCLLASVMNPIEVQAAALPHAIRIFSAGVNEQNHKLQTICKQSLAICNLIIHPRMPPIQTTLNTITAKINQAVQSDSAASNANVPSTSYPATNSIITSTPATEVVDAQPLRQREDTPIADTAATQETVQLPESATDSSVVVENSTSKDTPDDTLDEINEKEDEEATATRQESVIEAITFEDPVMETVATTTTVKANIIRFDDIDNDTEPETAPTPDDAPQAVAKPPISSSNTITFDDLDDDDDLGEDALPDIDMAGPDTDEEEEDGF</sequence>
<dbReference type="InterPro" id="IPR012583">
    <property type="entry name" value="RIX1_N"/>
</dbReference>
<feature type="compositionally biased region" description="Acidic residues" evidence="5">
    <location>
        <begin position="597"/>
        <end position="611"/>
    </location>
</feature>
<reference evidence="7" key="1">
    <citation type="submission" date="2016-04" db="EMBL/GenBank/DDBJ databases">
        <authorList>
            <person name="Evans L.H."/>
            <person name="Alamgir A."/>
            <person name="Owens N."/>
            <person name="Weber N.D."/>
            <person name="Virtaneva K."/>
            <person name="Barbian K."/>
            <person name="Babar A."/>
            <person name="Rosenke K."/>
        </authorList>
    </citation>
    <scope>NUCLEOTIDE SEQUENCE [LARGE SCALE GENOMIC DNA]</scope>
    <source>
        <strain evidence="7">CBS 101.48</strain>
    </source>
</reference>
<proteinExistence type="inferred from homology"/>
<organism evidence="7">
    <name type="scientific">Absidia glauca</name>
    <name type="common">Pin mould</name>
    <dbReference type="NCBI Taxonomy" id="4829"/>
    <lineage>
        <taxon>Eukaryota</taxon>
        <taxon>Fungi</taxon>
        <taxon>Fungi incertae sedis</taxon>
        <taxon>Mucoromycota</taxon>
        <taxon>Mucoromycotina</taxon>
        <taxon>Mucoromycetes</taxon>
        <taxon>Mucorales</taxon>
        <taxon>Cunninghamellaceae</taxon>
        <taxon>Absidia</taxon>
    </lineage>
</organism>
<evidence type="ECO:0000256" key="2">
    <source>
        <dbReference type="ARBA" id="ARBA00010511"/>
    </source>
</evidence>
<dbReference type="AlphaFoldDB" id="A0A168T6M1"/>
<evidence type="ECO:0000256" key="4">
    <source>
        <dbReference type="ARBA" id="ARBA00023242"/>
    </source>
</evidence>
<dbReference type="EMBL" id="LT555144">
    <property type="protein sequence ID" value="SAM09565.1"/>
    <property type="molecule type" value="Genomic_DNA"/>
</dbReference>
<feature type="compositionally biased region" description="Acidic residues" evidence="5">
    <location>
        <begin position="682"/>
        <end position="696"/>
    </location>
</feature>
<accession>A0A168T6M1</accession>
<evidence type="ECO:0000259" key="6">
    <source>
        <dbReference type="Pfam" id="PF08167"/>
    </source>
</evidence>
<evidence type="ECO:0000256" key="5">
    <source>
        <dbReference type="SAM" id="MobiDB-lite"/>
    </source>
</evidence>
<dbReference type="Proteomes" id="UP000078561">
    <property type="component" value="Unassembled WGS sequence"/>
</dbReference>
<gene>
    <name evidence="7" type="primary">ABSGL_15261.1 scaffold 16333</name>
</gene>